<dbReference type="Proteomes" id="UP000308600">
    <property type="component" value="Unassembled WGS sequence"/>
</dbReference>
<gene>
    <name evidence="1" type="ORF">BDN72DRAFT_768697</name>
</gene>
<organism evidence="1 2">
    <name type="scientific">Pluteus cervinus</name>
    <dbReference type="NCBI Taxonomy" id="181527"/>
    <lineage>
        <taxon>Eukaryota</taxon>
        <taxon>Fungi</taxon>
        <taxon>Dikarya</taxon>
        <taxon>Basidiomycota</taxon>
        <taxon>Agaricomycotina</taxon>
        <taxon>Agaricomycetes</taxon>
        <taxon>Agaricomycetidae</taxon>
        <taxon>Agaricales</taxon>
        <taxon>Pluteineae</taxon>
        <taxon>Pluteaceae</taxon>
        <taxon>Pluteus</taxon>
    </lineage>
</organism>
<protein>
    <submittedName>
        <fullName evidence="1">Uncharacterized protein</fullName>
    </submittedName>
</protein>
<sequence>WEKNAEVFRVLGVKESELMARSKNTEKDKALADKKIQSMVTAEADACSGVWCDEEGNRLLCAFALRVAGEDGDSPRPLARNHMCRTAPFYQGPQGRTQRDLAKAKQVYPDRLPVCQPPSFGFHWKPKSHPTLTPGRIGNVFFFPRAAYDVLEGHPAAWNRRTMTGTFPDSKSGTNSLRKMFNKIKSRFH</sequence>
<accession>A0ACD3AT32</accession>
<feature type="non-terminal residue" evidence="1">
    <location>
        <position position="1"/>
    </location>
</feature>
<name>A0ACD3AT32_9AGAR</name>
<proteinExistence type="predicted"/>
<reference evidence="1 2" key="1">
    <citation type="journal article" date="2019" name="Nat. Ecol. Evol.">
        <title>Megaphylogeny resolves global patterns of mushroom evolution.</title>
        <authorList>
            <person name="Varga T."/>
            <person name="Krizsan K."/>
            <person name="Foldi C."/>
            <person name="Dima B."/>
            <person name="Sanchez-Garcia M."/>
            <person name="Sanchez-Ramirez S."/>
            <person name="Szollosi G.J."/>
            <person name="Szarkandi J.G."/>
            <person name="Papp V."/>
            <person name="Albert L."/>
            <person name="Andreopoulos W."/>
            <person name="Angelini C."/>
            <person name="Antonin V."/>
            <person name="Barry K.W."/>
            <person name="Bougher N.L."/>
            <person name="Buchanan P."/>
            <person name="Buyck B."/>
            <person name="Bense V."/>
            <person name="Catcheside P."/>
            <person name="Chovatia M."/>
            <person name="Cooper J."/>
            <person name="Damon W."/>
            <person name="Desjardin D."/>
            <person name="Finy P."/>
            <person name="Geml J."/>
            <person name="Haridas S."/>
            <person name="Hughes K."/>
            <person name="Justo A."/>
            <person name="Karasinski D."/>
            <person name="Kautmanova I."/>
            <person name="Kiss B."/>
            <person name="Kocsube S."/>
            <person name="Kotiranta H."/>
            <person name="LaButti K.M."/>
            <person name="Lechner B.E."/>
            <person name="Liimatainen K."/>
            <person name="Lipzen A."/>
            <person name="Lukacs Z."/>
            <person name="Mihaltcheva S."/>
            <person name="Morgado L.N."/>
            <person name="Niskanen T."/>
            <person name="Noordeloos M.E."/>
            <person name="Ohm R.A."/>
            <person name="Ortiz-Santana B."/>
            <person name="Ovrebo C."/>
            <person name="Racz N."/>
            <person name="Riley R."/>
            <person name="Savchenko A."/>
            <person name="Shiryaev A."/>
            <person name="Soop K."/>
            <person name="Spirin V."/>
            <person name="Szebenyi C."/>
            <person name="Tomsovsky M."/>
            <person name="Tulloss R.E."/>
            <person name="Uehling J."/>
            <person name="Grigoriev I.V."/>
            <person name="Vagvolgyi C."/>
            <person name="Papp T."/>
            <person name="Martin F.M."/>
            <person name="Miettinen O."/>
            <person name="Hibbett D.S."/>
            <person name="Nagy L.G."/>
        </authorList>
    </citation>
    <scope>NUCLEOTIDE SEQUENCE [LARGE SCALE GENOMIC DNA]</scope>
    <source>
        <strain evidence="1 2">NL-1719</strain>
    </source>
</reference>
<dbReference type="EMBL" id="ML208342">
    <property type="protein sequence ID" value="TFK68863.1"/>
    <property type="molecule type" value="Genomic_DNA"/>
</dbReference>
<keyword evidence="2" id="KW-1185">Reference proteome</keyword>
<evidence type="ECO:0000313" key="1">
    <source>
        <dbReference type="EMBL" id="TFK68863.1"/>
    </source>
</evidence>
<evidence type="ECO:0000313" key="2">
    <source>
        <dbReference type="Proteomes" id="UP000308600"/>
    </source>
</evidence>